<protein>
    <recommendedName>
        <fullName evidence="4">G domain-containing protein</fullName>
    </recommendedName>
</protein>
<dbReference type="GO" id="GO:0005525">
    <property type="term" value="F:GTP binding"/>
    <property type="evidence" value="ECO:0007669"/>
    <property type="project" value="InterPro"/>
</dbReference>
<dbReference type="AlphaFoldDB" id="X1TLY9"/>
<dbReference type="Gene3D" id="1.20.120.430">
    <property type="entry name" value="tRNA modification GTPase MnmE domain 2"/>
    <property type="match status" value="1"/>
</dbReference>
<proteinExistence type="predicted"/>
<dbReference type="GO" id="GO:0030488">
    <property type="term" value="P:tRNA methylation"/>
    <property type="evidence" value="ECO:0007669"/>
    <property type="project" value="TreeGrafter"/>
</dbReference>
<evidence type="ECO:0000259" key="1">
    <source>
        <dbReference type="Pfam" id="PF01926"/>
    </source>
</evidence>
<comment type="caution">
    <text evidence="3">The sequence shown here is derived from an EMBL/GenBank/DDBJ whole genome shotgun (WGS) entry which is preliminary data.</text>
</comment>
<evidence type="ECO:0008006" key="4">
    <source>
        <dbReference type="Google" id="ProtNLM"/>
    </source>
</evidence>
<feature type="non-terminal residue" evidence="3">
    <location>
        <position position="183"/>
    </location>
</feature>
<dbReference type="NCBIfam" id="TIGR00231">
    <property type="entry name" value="small_GTP"/>
    <property type="match status" value="1"/>
</dbReference>
<gene>
    <name evidence="3" type="ORF">S12H4_35961</name>
</gene>
<accession>X1TLY9</accession>
<name>X1TLY9_9ZZZZ</name>
<dbReference type="InterPro" id="IPR006073">
    <property type="entry name" value="GTP-bd"/>
</dbReference>
<dbReference type="GO" id="GO:0005829">
    <property type="term" value="C:cytosol"/>
    <property type="evidence" value="ECO:0007669"/>
    <property type="project" value="TreeGrafter"/>
</dbReference>
<dbReference type="InterPro" id="IPR005225">
    <property type="entry name" value="Small_GTP-bd"/>
</dbReference>
<dbReference type="EMBL" id="BARW01021409">
    <property type="protein sequence ID" value="GAI88570.1"/>
    <property type="molecule type" value="Genomic_DNA"/>
</dbReference>
<sequence>MAGPGEFTARAYLNGKIDLAQAEAVNEIIVSSNAFQLAAAEKLFSGRLSETSAKVRSAMMDCLSLIEAGLDFSGEDIELETGVEVIERLLGIKEQLEHLLTGSIRYESLIDLPSVGIAGAPNAGKSSLLNKLLGKERSIVSHRRKTTRDVLTAICVLEHCKCVVFDCAGLMRRPEDVLDELAQ</sequence>
<dbReference type="InterPro" id="IPR027368">
    <property type="entry name" value="MnmE_dom2"/>
</dbReference>
<dbReference type="PANTHER" id="PTHR42714">
    <property type="entry name" value="TRNA MODIFICATION GTPASE GTPBP3"/>
    <property type="match status" value="1"/>
</dbReference>
<dbReference type="Pfam" id="PF01926">
    <property type="entry name" value="MMR_HSR1"/>
    <property type="match status" value="1"/>
</dbReference>
<dbReference type="GO" id="GO:0002098">
    <property type="term" value="P:tRNA wobble uridine modification"/>
    <property type="evidence" value="ECO:0007669"/>
    <property type="project" value="TreeGrafter"/>
</dbReference>
<organism evidence="3">
    <name type="scientific">marine sediment metagenome</name>
    <dbReference type="NCBI Taxonomy" id="412755"/>
    <lineage>
        <taxon>unclassified sequences</taxon>
        <taxon>metagenomes</taxon>
        <taxon>ecological metagenomes</taxon>
    </lineage>
</organism>
<dbReference type="SUPFAM" id="SSF52540">
    <property type="entry name" value="P-loop containing nucleoside triphosphate hydrolases"/>
    <property type="match status" value="1"/>
</dbReference>
<feature type="domain" description="MnmE helical" evidence="2">
    <location>
        <begin position="19"/>
        <end position="107"/>
    </location>
</feature>
<feature type="domain" description="G" evidence="1">
    <location>
        <begin position="115"/>
        <end position="172"/>
    </location>
</feature>
<reference evidence="3" key="1">
    <citation type="journal article" date="2014" name="Front. Microbiol.">
        <title>High frequency of phylogenetically diverse reductive dehalogenase-homologous genes in deep subseafloor sedimentary metagenomes.</title>
        <authorList>
            <person name="Kawai M."/>
            <person name="Futagami T."/>
            <person name="Toyoda A."/>
            <person name="Takaki Y."/>
            <person name="Nishi S."/>
            <person name="Hori S."/>
            <person name="Arai W."/>
            <person name="Tsubouchi T."/>
            <person name="Morono Y."/>
            <person name="Uchiyama I."/>
            <person name="Ito T."/>
            <person name="Fujiyama A."/>
            <person name="Inagaki F."/>
            <person name="Takami H."/>
        </authorList>
    </citation>
    <scope>NUCLEOTIDE SEQUENCE</scope>
    <source>
        <strain evidence="3">Expedition CK06-06</strain>
    </source>
</reference>
<evidence type="ECO:0000259" key="2">
    <source>
        <dbReference type="Pfam" id="PF12631"/>
    </source>
</evidence>
<evidence type="ECO:0000313" key="3">
    <source>
        <dbReference type="EMBL" id="GAI88570.1"/>
    </source>
</evidence>
<dbReference type="InterPro" id="IPR025867">
    <property type="entry name" value="MnmE_helical"/>
</dbReference>
<dbReference type="Pfam" id="PF12631">
    <property type="entry name" value="MnmE_helical"/>
    <property type="match status" value="1"/>
</dbReference>
<dbReference type="PANTHER" id="PTHR42714:SF2">
    <property type="entry name" value="TRNA MODIFICATION GTPASE GTPBP3, MITOCHONDRIAL"/>
    <property type="match status" value="1"/>
</dbReference>
<dbReference type="InterPro" id="IPR027417">
    <property type="entry name" value="P-loop_NTPase"/>
</dbReference>